<dbReference type="AlphaFoldDB" id="A0A0L0FTT0"/>
<evidence type="ECO:0000256" key="1">
    <source>
        <dbReference type="SAM" id="MobiDB-lite"/>
    </source>
</evidence>
<feature type="compositionally biased region" description="Low complexity" evidence="1">
    <location>
        <begin position="75"/>
        <end position="84"/>
    </location>
</feature>
<feature type="compositionally biased region" description="Polar residues" evidence="1">
    <location>
        <begin position="122"/>
        <end position="137"/>
    </location>
</feature>
<proteinExistence type="predicted"/>
<protein>
    <submittedName>
        <fullName evidence="2">Uncharacterized protein</fullName>
    </submittedName>
</protein>
<sequence length="144" mass="15624">QQLYTDESVLSNMPANQSILMQSRLQMMPTIASVGGNYEEPELKGHPDSELYGEAINEDEDVEGSTFNTSQPAETGSSTGTHSHYTPRESSSSNGPAKGKKGGRSAAQKKVVIRKATKNDESNTNNHSNSQSPPQQYDTKKYGD</sequence>
<feature type="region of interest" description="Disordered" evidence="1">
    <location>
        <begin position="35"/>
        <end position="144"/>
    </location>
</feature>
<feature type="non-terminal residue" evidence="2">
    <location>
        <position position="1"/>
    </location>
</feature>
<reference evidence="2 3" key="1">
    <citation type="submission" date="2011-02" db="EMBL/GenBank/DDBJ databases">
        <title>The Genome Sequence of Sphaeroforma arctica JP610.</title>
        <authorList>
            <consortium name="The Broad Institute Genome Sequencing Platform"/>
            <person name="Russ C."/>
            <person name="Cuomo C."/>
            <person name="Young S.K."/>
            <person name="Zeng Q."/>
            <person name="Gargeya S."/>
            <person name="Alvarado L."/>
            <person name="Berlin A."/>
            <person name="Chapman S.B."/>
            <person name="Chen Z."/>
            <person name="Freedman E."/>
            <person name="Gellesch M."/>
            <person name="Goldberg J."/>
            <person name="Griggs A."/>
            <person name="Gujja S."/>
            <person name="Heilman E."/>
            <person name="Heiman D."/>
            <person name="Howarth C."/>
            <person name="Mehta T."/>
            <person name="Neiman D."/>
            <person name="Pearson M."/>
            <person name="Roberts A."/>
            <person name="Saif S."/>
            <person name="Shea T."/>
            <person name="Shenoy N."/>
            <person name="Sisk P."/>
            <person name="Stolte C."/>
            <person name="Sykes S."/>
            <person name="White J."/>
            <person name="Yandava C."/>
            <person name="Burger G."/>
            <person name="Gray M.W."/>
            <person name="Holland P.W.H."/>
            <person name="King N."/>
            <person name="Lang F.B.F."/>
            <person name="Roger A.J."/>
            <person name="Ruiz-Trillo I."/>
            <person name="Haas B."/>
            <person name="Nusbaum C."/>
            <person name="Birren B."/>
        </authorList>
    </citation>
    <scope>NUCLEOTIDE SEQUENCE [LARGE SCALE GENOMIC DNA]</scope>
    <source>
        <strain evidence="2 3">JP610</strain>
    </source>
</reference>
<accession>A0A0L0FTT0</accession>
<evidence type="ECO:0000313" key="2">
    <source>
        <dbReference type="EMBL" id="KNC80235.1"/>
    </source>
</evidence>
<dbReference type="Proteomes" id="UP000054560">
    <property type="component" value="Unassembled WGS sequence"/>
</dbReference>
<gene>
    <name evidence="2" type="ORF">SARC_07399</name>
</gene>
<dbReference type="EMBL" id="KQ242179">
    <property type="protein sequence ID" value="KNC80235.1"/>
    <property type="molecule type" value="Genomic_DNA"/>
</dbReference>
<name>A0A0L0FTT0_9EUKA</name>
<organism evidence="2 3">
    <name type="scientific">Sphaeroforma arctica JP610</name>
    <dbReference type="NCBI Taxonomy" id="667725"/>
    <lineage>
        <taxon>Eukaryota</taxon>
        <taxon>Ichthyosporea</taxon>
        <taxon>Ichthyophonida</taxon>
        <taxon>Sphaeroforma</taxon>
    </lineage>
</organism>
<dbReference type="GeneID" id="25907903"/>
<keyword evidence="3" id="KW-1185">Reference proteome</keyword>
<dbReference type="RefSeq" id="XP_014154137.1">
    <property type="nucleotide sequence ID" value="XM_014298662.1"/>
</dbReference>
<feature type="compositionally biased region" description="Polar residues" evidence="1">
    <location>
        <begin position="65"/>
        <end position="74"/>
    </location>
</feature>
<evidence type="ECO:0000313" key="3">
    <source>
        <dbReference type="Proteomes" id="UP000054560"/>
    </source>
</evidence>